<dbReference type="Proteomes" id="UP000594364">
    <property type="component" value="Chromosome 3"/>
</dbReference>
<evidence type="ECO:0000313" key="2">
    <source>
        <dbReference type="Proteomes" id="UP000594364"/>
    </source>
</evidence>
<gene>
    <name evidence="1" type="ORF">C2857_006826</name>
</gene>
<keyword evidence="2" id="KW-1185">Reference proteome</keyword>
<name>A0A7S9PWG9_EPIFF</name>
<dbReference type="AlphaFoldDB" id="A0A7S9PWG9"/>
<accession>A0A7S9PWG9</accession>
<evidence type="ECO:0000313" key="1">
    <source>
        <dbReference type="EMBL" id="QPH02613.1"/>
    </source>
</evidence>
<protein>
    <submittedName>
        <fullName evidence="1">Uncharacterized protein</fullName>
    </submittedName>
</protein>
<dbReference type="OrthoDB" id="5139846at2759"/>
<dbReference type="EMBL" id="CP031387">
    <property type="protein sequence ID" value="QPH02613.1"/>
    <property type="molecule type" value="Genomic_DNA"/>
</dbReference>
<reference evidence="1 2" key="1">
    <citation type="journal article" date="2018" name="PLoS Genet.">
        <title>Repeat elements organise 3D genome structure and mediate transcription in the filamentous fungus Epichloe festucae.</title>
        <authorList>
            <person name="Winter D.J."/>
            <person name="Ganley A.R.D."/>
            <person name="Young C.A."/>
            <person name="Liachko I."/>
            <person name="Schardl C.L."/>
            <person name="Dupont P.Y."/>
            <person name="Berry D."/>
            <person name="Ram A."/>
            <person name="Scott B."/>
            <person name="Cox M.P."/>
        </authorList>
    </citation>
    <scope>NUCLEOTIDE SEQUENCE [LARGE SCALE GENOMIC DNA]</scope>
    <source>
        <strain evidence="1 2">Fl1</strain>
    </source>
</reference>
<proteinExistence type="predicted"/>
<organism evidence="1 2">
    <name type="scientific">Epichloe festucae (strain Fl1)</name>
    <dbReference type="NCBI Taxonomy" id="877507"/>
    <lineage>
        <taxon>Eukaryota</taxon>
        <taxon>Fungi</taxon>
        <taxon>Dikarya</taxon>
        <taxon>Ascomycota</taxon>
        <taxon>Pezizomycotina</taxon>
        <taxon>Sordariomycetes</taxon>
        <taxon>Hypocreomycetidae</taxon>
        <taxon>Hypocreales</taxon>
        <taxon>Clavicipitaceae</taxon>
        <taxon>Epichloe</taxon>
    </lineage>
</organism>
<sequence>MKPTQILRALRSIKWRYSMHHSKDGRRSEAEQLVLDHYKNHGLEERGVEQAEIVSTFHGGDGHPKEHITVEFKDAQGAHVTTQHVRGPNNTK</sequence>